<evidence type="ECO:0000256" key="1">
    <source>
        <dbReference type="ARBA" id="ARBA00022679"/>
    </source>
</evidence>
<accession>A0A212RJ44</accession>
<dbReference type="SUPFAM" id="SSF53613">
    <property type="entry name" value="Ribokinase-like"/>
    <property type="match status" value="1"/>
</dbReference>
<proteinExistence type="predicted"/>
<keyword evidence="5" id="KW-1185">Reference proteome</keyword>
<feature type="domain" description="Carbohydrate kinase PfkB" evidence="3">
    <location>
        <begin position="174"/>
        <end position="261"/>
    </location>
</feature>
<evidence type="ECO:0000313" key="4">
    <source>
        <dbReference type="EMBL" id="SNB72432.1"/>
    </source>
</evidence>
<dbReference type="InParanoid" id="A0A212RJ44"/>
<evidence type="ECO:0000313" key="5">
    <source>
        <dbReference type="Proteomes" id="UP000197025"/>
    </source>
</evidence>
<dbReference type="PANTHER" id="PTHR10584:SF166">
    <property type="entry name" value="RIBOKINASE"/>
    <property type="match status" value="1"/>
</dbReference>
<dbReference type="Pfam" id="PF00294">
    <property type="entry name" value="PfkB"/>
    <property type="match status" value="1"/>
</dbReference>
<dbReference type="OrthoDB" id="9776822at2"/>
<dbReference type="AlphaFoldDB" id="A0A212RJ44"/>
<protein>
    <submittedName>
        <fullName evidence="4">Sugar or nucleoside kinase, ribokinase family</fullName>
    </submittedName>
</protein>
<keyword evidence="1" id="KW-0808">Transferase</keyword>
<sequence length="278" mass="30733">MSPVDYVIIGHVCRDRTPAGPMFGGTAAYAGRTALAHGWRVGVITSTGPDWDPRPALDGAYLMNLPAERTTEFENVYTPEGRRQRVHGVAERLLPAAVPLEWRRPRVVHLGPIAGEVDPSLLEAFEGALRGVTPQGWMRAWDAQGQVYPQPWREAEWILPRADAVVFSEEDIQGDWETARRWARQTRILVVTQAARGATLFLDGLPHPIPAYPVEEVDPTGAGDVFAAAFFIRLWETRDPLAAARYAARVAALSVTRPGLEGTPRPEEIAAIRREMAF</sequence>
<dbReference type="InterPro" id="IPR029056">
    <property type="entry name" value="Ribokinase-like"/>
</dbReference>
<dbReference type="InterPro" id="IPR011611">
    <property type="entry name" value="PfkB_dom"/>
</dbReference>
<evidence type="ECO:0000256" key="2">
    <source>
        <dbReference type="ARBA" id="ARBA00022777"/>
    </source>
</evidence>
<dbReference type="GO" id="GO:0005829">
    <property type="term" value="C:cytosol"/>
    <property type="evidence" value="ECO:0007669"/>
    <property type="project" value="TreeGrafter"/>
</dbReference>
<organism evidence="4 5">
    <name type="scientific">Thermoflexus hugenholtzii JAD2</name>
    <dbReference type="NCBI Taxonomy" id="877466"/>
    <lineage>
        <taxon>Bacteria</taxon>
        <taxon>Bacillati</taxon>
        <taxon>Chloroflexota</taxon>
        <taxon>Thermoflexia</taxon>
        <taxon>Thermoflexales</taxon>
        <taxon>Thermoflexaceae</taxon>
        <taxon>Thermoflexus</taxon>
    </lineage>
</organism>
<gene>
    <name evidence="4" type="ORF">SAMN02746019_00015990</name>
</gene>
<dbReference type="GO" id="GO:0016301">
    <property type="term" value="F:kinase activity"/>
    <property type="evidence" value="ECO:0007669"/>
    <property type="project" value="UniProtKB-KW"/>
</dbReference>
<reference evidence="5" key="1">
    <citation type="submission" date="2017-06" db="EMBL/GenBank/DDBJ databases">
        <authorList>
            <person name="Varghese N."/>
            <person name="Submissions S."/>
        </authorList>
    </citation>
    <scope>NUCLEOTIDE SEQUENCE [LARGE SCALE GENOMIC DNA]</scope>
    <source>
        <strain evidence="5">JAD2</strain>
    </source>
</reference>
<dbReference type="EMBL" id="FYEK01000061">
    <property type="protein sequence ID" value="SNB72432.1"/>
    <property type="molecule type" value="Genomic_DNA"/>
</dbReference>
<dbReference type="Gene3D" id="3.40.1190.20">
    <property type="match status" value="1"/>
</dbReference>
<name>A0A212RJ44_9CHLR</name>
<dbReference type="RefSeq" id="WP_088572057.1">
    <property type="nucleotide sequence ID" value="NZ_FYEK01000061.1"/>
</dbReference>
<dbReference type="Proteomes" id="UP000197025">
    <property type="component" value="Unassembled WGS sequence"/>
</dbReference>
<keyword evidence="2 4" id="KW-0418">Kinase</keyword>
<dbReference type="PANTHER" id="PTHR10584">
    <property type="entry name" value="SUGAR KINASE"/>
    <property type="match status" value="1"/>
</dbReference>
<evidence type="ECO:0000259" key="3">
    <source>
        <dbReference type="Pfam" id="PF00294"/>
    </source>
</evidence>